<dbReference type="GO" id="GO:0047631">
    <property type="term" value="F:ADP-ribose diphosphatase activity"/>
    <property type="evidence" value="ECO:0007669"/>
    <property type="project" value="TreeGrafter"/>
</dbReference>
<reference evidence="5" key="1">
    <citation type="submission" date="2016-06" db="UniProtKB">
        <authorList>
            <consortium name="WormBaseParasite"/>
        </authorList>
    </citation>
    <scope>IDENTIFICATION</scope>
</reference>
<sequence length="171" mass="18968">MDIETLRSYESVHRNSRAKGNDVDAAYIIAKLFIGSKQYFILIKEYRIPVAQFCLAFPHGMVNEGETTADAGVRELLEETGLNVNKVLSCSEGSQLLVPTFSDVSVQFVTAEVSESDLDNIATKQKLDDGEFIEVVIVECRSLLQFVQQASETMNVEAVLYSFAIGYAMSH</sequence>
<organism evidence="4 5">
    <name type="scientific">Toxocara canis</name>
    <name type="common">Canine roundworm</name>
    <dbReference type="NCBI Taxonomy" id="6265"/>
    <lineage>
        <taxon>Eukaryota</taxon>
        <taxon>Metazoa</taxon>
        <taxon>Ecdysozoa</taxon>
        <taxon>Nematoda</taxon>
        <taxon>Chromadorea</taxon>
        <taxon>Rhabditida</taxon>
        <taxon>Spirurina</taxon>
        <taxon>Ascaridomorpha</taxon>
        <taxon>Ascaridoidea</taxon>
        <taxon>Toxocaridae</taxon>
        <taxon>Toxocara</taxon>
    </lineage>
</organism>
<dbReference type="WBParaSite" id="TCNE_0001353601-mRNA-1">
    <property type="protein sequence ID" value="TCNE_0001353601-mRNA-1"/>
    <property type="gene ID" value="TCNE_0001353601"/>
</dbReference>
<dbReference type="AlphaFoldDB" id="A0A183UYG6"/>
<evidence type="ECO:0000256" key="1">
    <source>
        <dbReference type="ARBA" id="ARBA00022801"/>
    </source>
</evidence>
<evidence type="ECO:0000313" key="3">
    <source>
        <dbReference type="EMBL" id="VDM44857.1"/>
    </source>
</evidence>
<dbReference type="PANTHER" id="PTHR11839">
    <property type="entry name" value="UDP/ADP-SUGAR PYROPHOSPHATASE"/>
    <property type="match status" value="1"/>
</dbReference>
<dbReference type="EMBL" id="UYWY01021769">
    <property type="protein sequence ID" value="VDM44857.1"/>
    <property type="molecule type" value="Genomic_DNA"/>
</dbReference>
<keyword evidence="1" id="KW-0378">Hydrolase</keyword>
<gene>
    <name evidence="3" type="ORF">TCNE_LOCUS13536</name>
</gene>
<dbReference type="InterPro" id="IPR015797">
    <property type="entry name" value="NUDIX_hydrolase-like_dom_sf"/>
</dbReference>
<dbReference type="GO" id="GO:0006753">
    <property type="term" value="P:nucleoside phosphate metabolic process"/>
    <property type="evidence" value="ECO:0007669"/>
    <property type="project" value="TreeGrafter"/>
</dbReference>
<dbReference type="PANTHER" id="PTHR11839:SF1">
    <property type="entry name" value="ADP-SUGAR PYROPHOSPHATASE"/>
    <property type="match status" value="1"/>
</dbReference>
<dbReference type="Pfam" id="PF00293">
    <property type="entry name" value="NUDIX"/>
    <property type="match status" value="1"/>
</dbReference>
<dbReference type="SUPFAM" id="SSF55811">
    <property type="entry name" value="Nudix"/>
    <property type="match status" value="1"/>
</dbReference>
<dbReference type="Proteomes" id="UP000050794">
    <property type="component" value="Unassembled WGS sequence"/>
</dbReference>
<name>A0A183UYG6_TOXCA</name>
<dbReference type="GO" id="GO:0019693">
    <property type="term" value="P:ribose phosphate metabolic process"/>
    <property type="evidence" value="ECO:0007669"/>
    <property type="project" value="TreeGrafter"/>
</dbReference>
<evidence type="ECO:0000259" key="2">
    <source>
        <dbReference type="PROSITE" id="PS51462"/>
    </source>
</evidence>
<evidence type="ECO:0000313" key="5">
    <source>
        <dbReference type="WBParaSite" id="TCNE_0001353601-mRNA-1"/>
    </source>
</evidence>
<proteinExistence type="predicted"/>
<evidence type="ECO:0000313" key="4">
    <source>
        <dbReference type="Proteomes" id="UP000050794"/>
    </source>
</evidence>
<dbReference type="InterPro" id="IPR000086">
    <property type="entry name" value="NUDIX_hydrolase_dom"/>
</dbReference>
<dbReference type="Gene3D" id="3.90.79.10">
    <property type="entry name" value="Nucleoside Triphosphate Pyrophosphohydrolase"/>
    <property type="match status" value="1"/>
</dbReference>
<accession>A0A183UYG6</accession>
<keyword evidence="4" id="KW-1185">Reference proteome</keyword>
<feature type="domain" description="Nudix hydrolase" evidence="2">
    <location>
        <begin position="19"/>
        <end position="160"/>
    </location>
</feature>
<dbReference type="PROSITE" id="PS51462">
    <property type="entry name" value="NUDIX"/>
    <property type="match status" value="1"/>
</dbReference>
<reference evidence="3 4" key="2">
    <citation type="submission" date="2018-11" db="EMBL/GenBank/DDBJ databases">
        <authorList>
            <consortium name="Pathogen Informatics"/>
        </authorList>
    </citation>
    <scope>NUCLEOTIDE SEQUENCE [LARGE SCALE GENOMIC DNA]</scope>
</reference>
<protein>
    <submittedName>
        <fullName evidence="5">Nudix hydrolase domain-containing protein</fullName>
    </submittedName>
</protein>
<dbReference type="GO" id="GO:0005634">
    <property type="term" value="C:nucleus"/>
    <property type="evidence" value="ECO:0007669"/>
    <property type="project" value="TreeGrafter"/>
</dbReference>